<keyword evidence="3" id="KW-1185">Reference proteome</keyword>
<reference evidence="2 3" key="1">
    <citation type="submission" date="2014-04" db="EMBL/GenBank/DDBJ databases">
        <authorList>
            <consortium name="DOE Joint Genome Institute"/>
            <person name="Kuo A."/>
            <person name="Tarkka M."/>
            <person name="Buscot F."/>
            <person name="Kohler A."/>
            <person name="Nagy L.G."/>
            <person name="Floudas D."/>
            <person name="Copeland A."/>
            <person name="Barry K.W."/>
            <person name="Cichocki N."/>
            <person name="Veneault-Fourrey C."/>
            <person name="LaButti K."/>
            <person name="Lindquist E.A."/>
            <person name="Lipzen A."/>
            <person name="Lundell T."/>
            <person name="Morin E."/>
            <person name="Murat C."/>
            <person name="Sun H."/>
            <person name="Tunlid A."/>
            <person name="Henrissat B."/>
            <person name="Grigoriev I.V."/>
            <person name="Hibbett D.S."/>
            <person name="Martin F."/>
            <person name="Nordberg H.P."/>
            <person name="Cantor M.N."/>
            <person name="Hua S.X."/>
        </authorList>
    </citation>
    <scope>NUCLEOTIDE SEQUENCE [LARGE SCALE GENOMIC DNA]</scope>
    <source>
        <strain evidence="2 3">F 1598</strain>
    </source>
</reference>
<dbReference type="InParanoid" id="A0A0C3CHQ7"/>
<dbReference type="Proteomes" id="UP000054166">
    <property type="component" value="Unassembled WGS sequence"/>
</dbReference>
<evidence type="ECO:0000256" key="1">
    <source>
        <dbReference type="SAM" id="Phobius"/>
    </source>
</evidence>
<gene>
    <name evidence="2" type="ORF">PILCRDRAFT_813251</name>
</gene>
<name>A0A0C3CHQ7_PILCF</name>
<dbReference type="HOGENOM" id="CLU_2832027_0_0_1"/>
<accession>A0A0C3CHQ7</accession>
<protein>
    <submittedName>
        <fullName evidence="2">Uncharacterized protein</fullName>
    </submittedName>
</protein>
<proteinExistence type="predicted"/>
<organism evidence="2 3">
    <name type="scientific">Piloderma croceum (strain F 1598)</name>
    <dbReference type="NCBI Taxonomy" id="765440"/>
    <lineage>
        <taxon>Eukaryota</taxon>
        <taxon>Fungi</taxon>
        <taxon>Dikarya</taxon>
        <taxon>Basidiomycota</taxon>
        <taxon>Agaricomycotina</taxon>
        <taxon>Agaricomycetes</taxon>
        <taxon>Agaricomycetidae</taxon>
        <taxon>Atheliales</taxon>
        <taxon>Atheliaceae</taxon>
        <taxon>Piloderma</taxon>
    </lineage>
</organism>
<keyword evidence="1" id="KW-0812">Transmembrane</keyword>
<keyword evidence="1" id="KW-1133">Transmembrane helix</keyword>
<keyword evidence="1" id="KW-0472">Membrane</keyword>
<evidence type="ECO:0000313" key="2">
    <source>
        <dbReference type="EMBL" id="KIM89322.1"/>
    </source>
</evidence>
<dbReference type="AlphaFoldDB" id="A0A0C3CHQ7"/>
<dbReference type="EMBL" id="KN832975">
    <property type="protein sequence ID" value="KIM89322.1"/>
    <property type="molecule type" value="Genomic_DNA"/>
</dbReference>
<feature type="transmembrane region" description="Helical" evidence="1">
    <location>
        <begin position="12"/>
        <end position="33"/>
    </location>
</feature>
<evidence type="ECO:0000313" key="3">
    <source>
        <dbReference type="Proteomes" id="UP000054166"/>
    </source>
</evidence>
<reference evidence="3" key="2">
    <citation type="submission" date="2015-01" db="EMBL/GenBank/DDBJ databases">
        <title>Evolutionary Origins and Diversification of the Mycorrhizal Mutualists.</title>
        <authorList>
            <consortium name="DOE Joint Genome Institute"/>
            <consortium name="Mycorrhizal Genomics Consortium"/>
            <person name="Kohler A."/>
            <person name="Kuo A."/>
            <person name="Nagy L.G."/>
            <person name="Floudas D."/>
            <person name="Copeland A."/>
            <person name="Barry K.W."/>
            <person name="Cichocki N."/>
            <person name="Veneault-Fourrey C."/>
            <person name="LaButti K."/>
            <person name="Lindquist E.A."/>
            <person name="Lipzen A."/>
            <person name="Lundell T."/>
            <person name="Morin E."/>
            <person name="Murat C."/>
            <person name="Riley R."/>
            <person name="Ohm R."/>
            <person name="Sun H."/>
            <person name="Tunlid A."/>
            <person name="Henrissat B."/>
            <person name="Grigoriev I.V."/>
            <person name="Hibbett D.S."/>
            <person name="Martin F."/>
        </authorList>
    </citation>
    <scope>NUCLEOTIDE SEQUENCE [LARGE SCALE GENOMIC DNA]</scope>
    <source>
        <strain evidence="3">F 1598</strain>
    </source>
</reference>
<sequence>MIQGGEVATIPSSLLTLPMILVVIKTLCVRPLFKSIGRRYQEVLPNIAILRLTSSPTFELQQQEVP</sequence>